<dbReference type="Proteomes" id="UP000228627">
    <property type="component" value="Unassembled WGS sequence"/>
</dbReference>
<organism evidence="2 3">
    <name type="scientific">Candidatus Beckwithbacteria bacterium CG_4_10_14_0_2_um_filter_47_25</name>
    <dbReference type="NCBI Taxonomy" id="1974493"/>
    <lineage>
        <taxon>Bacteria</taxon>
        <taxon>Candidatus Beckwithiibacteriota</taxon>
    </lineage>
</organism>
<dbReference type="AlphaFoldDB" id="A0A2M7W605"/>
<keyword evidence="1" id="KW-0472">Membrane</keyword>
<dbReference type="InterPro" id="IPR043993">
    <property type="entry name" value="T4SS_pilin"/>
</dbReference>
<keyword evidence="1" id="KW-0812">Transmembrane</keyword>
<evidence type="ECO:0000256" key="1">
    <source>
        <dbReference type="SAM" id="Phobius"/>
    </source>
</evidence>
<gene>
    <name evidence="2" type="ORF">COX59_03685</name>
</gene>
<feature type="transmembrane region" description="Helical" evidence="1">
    <location>
        <begin position="62"/>
        <end position="83"/>
    </location>
</feature>
<evidence type="ECO:0000313" key="2">
    <source>
        <dbReference type="EMBL" id="PJA21879.1"/>
    </source>
</evidence>
<dbReference type="Pfam" id="PF18895">
    <property type="entry name" value="T4SS_pilin"/>
    <property type="match status" value="1"/>
</dbReference>
<accession>A0A2M7W605</accession>
<feature type="transmembrane region" description="Helical" evidence="1">
    <location>
        <begin position="22"/>
        <end position="50"/>
    </location>
</feature>
<name>A0A2M7W605_9BACT</name>
<reference evidence="3" key="1">
    <citation type="submission" date="2017-09" db="EMBL/GenBank/DDBJ databases">
        <title>Depth-based differentiation of microbial function through sediment-hosted aquifers and enrichment of novel symbionts in the deep terrestrial subsurface.</title>
        <authorList>
            <person name="Probst A.J."/>
            <person name="Ladd B."/>
            <person name="Jarett J.K."/>
            <person name="Geller-Mcgrath D.E."/>
            <person name="Sieber C.M.K."/>
            <person name="Emerson J.B."/>
            <person name="Anantharaman K."/>
            <person name="Thomas B.C."/>
            <person name="Malmstrom R."/>
            <person name="Stieglmeier M."/>
            <person name="Klingl A."/>
            <person name="Woyke T."/>
            <person name="Ryan C.M."/>
            <person name="Banfield J.F."/>
        </authorList>
    </citation>
    <scope>NUCLEOTIDE SEQUENCE [LARGE SCALE GENOMIC DNA]</scope>
</reference>
<sequence length="101" mass="10479">MACATPIPTDGSAATLQSLECIVISAFNLIIPFAGLAAFVVLIAGGFAYLTSAGDPKKVQQAQGTITGAIIGIIVTLAVWFIFQLIKVITGVNVLRFEIPS</sequence>
<evidence type="ECO:0000313" key="3">
    <source>
        <dbReference type="Proteomes" id="UP000228627"/>
    </source>
</evidence>
<protein>
    <submittedName>
        <fullName evidence="2">Uncharacterized protein</fullName>
    </submittedName>
</protein>
<dbReference type="EMBL" id="PFQG01000137">
    <property type="protein sequence ID" value="PJA21879.1"/>
    <property type="molecule type" value="Genomic_DNA"/>
</dbReference>
<keyword evidence="1" id="KW-1133">Transmembrane helix</keyword>
<proteinExistence type="predicted"/>
<comment type="caution">
    <text evidence="2">The sequence shown here is derived from an EMBL/GenBank/DDBJ whole genome shotgun (WGS) entry which is preliminary data.</text>
</comment>